<feature type="region of interest" description="Disordered" evidence="8">
    <location>
        <begin position="366"/>
        <end position="397"/>
    </location>
</feature>
<evidence type="ECO:0000256" key="4">
    <source>
        <dbReference type="ARBA" id="ARBA00022475"/>
    </source>
</evidence>
<dbReference type="STRING" id="29313.BHQ16_20595"/>
<keyword evidence="4" id="KW-1003">Cell membrane</keyword>
<evidence type="ECO:0000256" key="7">
    <source>
        <dbReference type="ARBA" id="ARBA00023136"/>
    </source>
</evidence>
<reference evidence="10 11" key="1">
    <citation type="submission" date="2018-05" db="EMBL/GenBank/DDBJ databases">
        <authorList>
            <consortium name="IHU Genomes"/>
        </authorList>
    </citation>
    <scope>NUCLEOTIDE SEQUENCE [LARGE SCALE GENOMIC DNA]</scope>
    <source>
        <strain evidence="10 11">P7336</strain>
    </source>
</reference>
<evidence type="ECO:0000256" key="1">
    <source>
        <dbReference type="ARBA" id="ARBA00004651"/>
    </source>
</evidence>
<dbReference type="Pfam" id="PF03595">
    <property type="entry name" value="SLAC1"/>
    <property type="match status" value="1"/>
</dbReference>
<comment type="subcellular location">
    <subcellularLocation>
        <location evidence="1">Cell membrane</location>
        <topology evidence="1">Multi-pass membrane protein</topology>
    </subcellularLocation>
</comment>
<comment type="similarity">
    <text evidence="2">Belongs to the tellurite-resistance/dicarboxylate transporter (TDT) family.</text>
</comment>
<dbReference type="PANTHER" id="PTHR31686:SF1">
    <property type="entry name" value="SULFITE EFFLUX PUMP SSU1"/>
    <property type="match status" value="1"/>
</dbReference>
<proteinExistence type="inferred from homology"/>
<dbReference type="InterPro" id="IPR004695">
    <property type="entry name" value="SLAC1/Mae1/Ssu1/TehA"/>
</dbReference>
<dbReference type="EMBL" id="UEGW01000001">
    <property type="protein sequence ID" value="SRX96250.1"/>
    <property type="molecule type" value="Genomic_DNA"/>
</dbReference>
<feature type="transmembrane region" description="Helical" evidence="9">
    <location>
        <begin position="192"/>
        <end position="219"/>
    </location>
</feature>
<dbReference type="PANTHER" id="PTHR31686">
    <property type="match status" value="1"/>
</dbReference>
<dbReference type="InterPro" id="IPR038665">
    <property type="entry name" value="Voltage-dep_anion_channel_sf"/>
</dbReference>
<evidence type="ECO:0000313" key="10">
    <source>
        <dbReference type="EMBL" id="SRX96250.1"/>
    </source>
</evidence>
<accession>A0A375Z5R0</accession>
<dbReference type="CDD" id="cd09319">
    <property type="entry name" value="TDT_like_1"/>
    <property type="match status" value="1"/>
</dbReference>
<dbReference type="InterPro" id="IPR051629">
    <property type="entry name" value="Sulfite_efflux_TDT"/>
</dbReference>
<dbReference type="Proteomes" id="UP000252015">
    <property type="component" value="Unassembled WGS sequence"/>
</dbReference>
<feature type="transmembrane region" description="Helical" evidence="9">
    <location>
        <begin position="163"/>
        <end position="180"/>
    </location>
</feature>
<evidence type="ECO:0000256" key="3">
    <source>
        <dbReference type="ARBA" id="ARBA00022448"/>
    </source>
</evidence>
<evidence type="ECO:0000256" key="8">
    <source>
        <dbReference type="SAM" id="MobiDB-lite"/>
    </source>
</evidence>
<keyword evidence="5 9" id="KW-0812">Transmembrane</keyword>
<keyword evidence="3" id="KW-0813">Transport</keyword>
<dbReference type="GO" id="GO:0000319">
    <property type="term" value="F:sulfite transmembrane transporter activity"/>
    <property type="evidence" value="ECO:0007669"/>
    <property type="project" value="TreeGrafter"/>
</dbReference>
<keyword evidence="7 9" id="KW-0472">Membrane</keyword>
<dbReference type="AlphaFoldDB" id="A0A375Z5R0"/>
<protein>
    <submittedName>
        <fullName evidence="10">C4-dicarboxylate transporter/malic acid transport protein [Nocardioides sp. JS614]</fullName>
    </submittedName>
</protein>
<feature type="transmembrane region" description="Helical" evidence="9">
    <location>
        <begin position="36"/>
        <end position="56"/>
    </location>
</feature>
<feature type="transmembrane region" description="Helical" evidence="9">
    <location>
        <begin position="62"/>
        <end position="86"/>
    </location>
</feature>
<keyword evidence="6 9" id="KW-1133">Transmembrane helix</keyword>
<sequence>MSRAPAGGSGGRLVSLTDTAGTTGVHEAVRTLHPGYFALVMATGIVSIAMHNHGAYPLSVALLWLACGAFAVLLIVTAVRIIAFRADLIADLQDPRRAFGSFTFVAAADVLGTRLAVDSHYRIASALLLVGWLAWLVLGYVVPWTACLRTTHRPVLKYANGTWFIWVVASESVAVLAAALEPELETGRRELALLAVFSWSVGVFLYAAAGIFVGARMLLYGLKPEDLTPPYWVSMGATAITVVAGARIVEMAHAPMVDATRGLVAGTSVVFWAFGTWLIPPLIAAGIWKHVVHRIPLRYEAPLWSVVFPLGMYGVGGDYLGKADHLPIVESIGAHESWIALAAWAITFVAMLHHLATTLGGSASRRSTRAARSSSCPDSSASTPPASADPSSASHQH</sequence>
<feature type="transmembrane region" description="Helical" evidence="9">
    <location>
        <begin position="123"/>
        <end position="142"/>
    </location>
</feature>
<evidence type="ECO:0000256" key="5">
    <source>
        <dbReference type="ARBA" id="ARBA00022692"/>
    </source>
</evidence>
<evidence type="ECO:0000256" key="9">
    <source>
        <dbReference type="SAM" id="Phobius"/>
    </source>
</evidence>
<feature type="transmembrane region" description="Helical" evidence="9">
    <location>
        <begin position="98"/>
        <end position="117"/>
    </location>
</feature>
<gene>
    <name evidence="10" type="ORF">MSP7336_04527</name>
</gene>
<evidence type="ECO:0000313" key="11">
    <source>
        <dbReference type="Proteomes" id="UP000252015"/>
    </source>
</evidence>
<feature type="transmembrane region" description="Helical" evidence="9">
    <location>
        <begin position="269"/>
        <end position="287"/>
    </location>
</feature>
<evidence type="ECO:0000256" key="2">
    <source>
        <dbReference type="ARBA" id="ARBA00008566"/>
    </source>
</evidence>
<organism evidence="10 11">
    <name type="scientific">Mycobacterium shimoidei</name>
    <dbReference type="NCBI Taxonomy" id="29313"/>
    <lineage>
        <taxon>Bacteria</taxon>
        <taxon>Bacillati</taxon>
        <taxon>Actinomycetota</taxon>
        <taxon>Actinomycetes</taxon>
        <taxon>Mycobacteriales</taxon>
        <taxon>Mycobacteriaceae</taxon>
        <taxon>Mycobacterium</taxon>
    </lineage>
</organism>
<dbReference type="GO" id="GO:0005886">
    <property type="term" value="C:plasma membrane"/>
    <property type="evidence" value="ECO:0007669"/>
    <property type="project" value="UniProtKB-SubCell"/>
</dbReference>
<dbReference type="Gene3D" id="1.50.10.150">
    <property type="entry name" value="Voltage-dependent anion channel"/>
    <property type="match status" value="1"/>
</dbReference>
<name>A0A375Z5R0_MYCSH</name>
<evidence type="ECO:0000256" key="6">
    <source>
        <dbReference type="ARBA" id="ARBA00022989"/>
    </source>
</evidence>
<feature type="transmembrane region" description="Helical" evidence="9">
    <location>
        <begin position="231"/>
        <end position="249"/>
    </location>
</feature>
<keyword evidence="11" id="KW-1185">Reference proteome</keyword>
<feature type="transmembrane region" description="Helical" evidence="9">
    <location>
        <begin position="337"/>
        <end position="356"/>
    </location>
</feature>